<dbReference type="RefSeq" id="WP_091227725.1">
    <property type="nucleotide sequence ID" value="NZ_FNBG01000005.1"/>
</dbReference>
<evidence type="ECO:0000313" key="2">
    <source>
        <dbReference type="Proteomes" id="UP000198972"/>
    </source>
</evidence>
<dbReference type="InterPro" id="IPR011202">
    <property type="entry name" value="UCP014677"/>
</dbReference>
<reference evidence="1 2" key="1">
    <citation type="submission" date="2016-10" db="EMBL/GenBank/DDBJ databases">
        <authorList>
            <person name="de Groot N.N."/>
        </authorList>
    </citation>
    <scope>NUCLEOTIDE SEQUENCE [LARGE SCALE GENOMIC DNA]</scope>
    <source>
        <strain evidence="1 2">DSM 28129</strain>
    </source>
</reference>
<dbReference type="EMBL" id="FNBG01000005">
    <property type="protein sequence ID" value="SDF05240.1"/>
    <property type="molecule type" value="Genomic_DNA"/>
</dbReference>
<dbReference type="AlphaFoldDB" id="A0A1G7HXL0"/>
<gene>
    <name evidence="1" type="ORF">SAMN04488542_10576</name>
</gene>
<dbReference type="Proteomes" id="UP000198972">
    <property type="component" value="Unassembled WGS sequence"/>
</dbReference>
<proteinExistence type="predicted"/>
<name>A0A1G7HXL0_9BACL</name>
<evidence type="ECO:0000313" key="1">
    <source>
        <dbReference type="EMBL" id="SDF05240.1"/>
    </source>
</evidence>
<accession>A0A1G7HXL0</accession>
<dbReference type="PIRSF" id="PIRSF014677">
    <property type="entry name" value="UCP014677"/>
    <property type="match status" value="1"/>
</dbReference>
<dbReference type="Pfam" id="PF13289">
    <property type="entry name" value="SIR2_2"/>
    <property type="match status" value="1"/>
</dbReference>
<protein>
    <submittedName>
        <fullName evidence="1">SIR2-like domain-containing protein</fullName>
    </submittedName>
</protein>
<organism evidence="1 2">
    <name type="scientific">Fontibacillus panacisegetis</name>
    <dbReference type="NCBI Taxonomy" id="670482"/>
    <lineage>
        <taxon>Bacteria</taxon>
        <taxon>Bacillati</taxon>
        <taxon>Bacillota</taxon>
        <taxon>Bacilli</taxon>
        <taxon>Bacillales</taxon>
        <taxon>Paenibacillaceae</taxon>
        <taxon>Fontibacillus</taxon>
    </lineage>
</organism>
<dbReference type="OrthoDB" id="5521101at2"/>
<keyword evidence="2" id="KW-1185">Reference proteome</keyword>
<sequence>MDIQLKLEEHLKKFHAAPFLFVGSGFSRRYLNSEDWEGLLRRFVEYIRPGGFAYYKSTAEGRLERAAGLMAKEFHQKWWDDEQFTDSREEFGERATDTSSPLKIEISKYLKEKKYEYGESTQNDIEIEALKKVVIDGIITTNWDTLLEQIFPDEFHKYVGQKELLFSATQEVGEIYKIHGCSMDPDSIVLTDNDYGDFQKNNPYLAAKLLTIFIEHPVLFIGYSMSDENIQNILTSITSCLSKEHLDKLQDRLIFLQRKDKGEEDTFFAGPLTINGNSIIVTTIKTNDFSLVYKALSKYKRKFSAKQLRQIKSQLYEIVKTSDPQNQIYVTDVEGNINSPEVQFVIGVGVASKLGEIGYEPIPIKQLYEDIVNDSPSYDYEKVTLNLSTFLRIDRYLPMFKFILFSGVAVEELDERVKKRLSEITGDSFITLTNRKKIGHIQTNCKTIEGLIEQYDEVGKVIEYIPLLDKESIDQALLSEFIQENMEILEYKSG</sequence>